<organism evidence="1 2">
    <name type="scientific">Cupriavidus taiwanensis</name>
    <dbReference type="NCBI Taxonomy" id="164546"/>
    <lineage>
        <taxon>Bacteria</taxon>
        <taxon>Pseudomonadati</taxon>
        <taxon>Pseudomonadota</taxon>
        <taxon>Betaproteobacteria</taxon>
        <taxon>Burkholderiales</taxon>
        <taxon>Burkholderiaceae</taxon>
        <taxon>Cupriavidus</taxon>
    </lineage>
</organism>
<name>A0A375IXZ9_9BURK</name>
<evidence type="ECO:0000313" key="2">
    <source>
        <dbReference type="Proteomes" id="UP000256805"/>
    </source>
</evidence>
<gene>
    <name evidence="1" type="ORF">CBM2634_A170059</name>
</gene>
<reference evidence="1 2" key="1">
    <citation type="submission" date="2018-01" db="EMBL/GenBank/DDBJ databases">
        <authorList>
            <person name="Gaut B.S."/>
            <person name="Morton B.R."/>
            <person name="Clegg M.T."/>
            <person name="Duvall M.R."/>
        </authorList>
    </citation>
    <scope>NUCLEOTIDE SEQUENCE [LARGE SCALE GENOMIC DNA]</scope>
    <source>
        <strain evidence="1">Cupriavidus taiwanensis cmp 52</strain>
    </source>
</reference>
<proteinExistence type="predicted"/>
<protein>
    <submittedName>
        <fullName evidence="1">Uncharacterized protein</fullName>
    </submittedName>
</protein>
<sequence length="87" mass="10076">MSWEGKGYQIKDELPEYGATVWTYFSGWASMGDEKPPMFWTCFRAGGINKTFESLTWEEAQDKHRRVVEKVQRALPRKDVPSTSDAK</sequence>
<dbReference type="EMBL" id="OVTA01000009">
    <property type="protein sequence ID" value="SPR97329.1"/>
    <property type="molecule type" value="Genomic_DNA"/>
</dbReference>
<evidence type="ECO:0000313" key="1">
    <source>
        <dbReference type="EMBL" id="SPR97329.1"/>
    </source>
</evidence>
<dbReference type="Proteomes" id="UP000256805">
    <property type="component" value="Unassembled WGS sequence"/>
</dbReference>
<dbReference type="AlphaFoldDB" id="A0A375IXZ9"/>
<accession>A0A375IXZ9</accession>